<evidence type="ECO:0000313" key="3">
    <source>
        <dbReference type="EMBL" id="CEG42981.1"/>
    </source>
</evidence>
<dbReference type="InterPro" id="IPR001611">
    <property type="entry name" value="Leu-rich_rpt"/>
</dbReference>
<evidence type="ECO:0000256" key="2">
    <source>
        <dbReference type="ARBA" id="ARBA00022737"/>
    </source>
</evidence>
<dbReference type="Proteomes" id="UP000054928">
    <property type="component" value="Unassembled WGS sequence"/>
</dbReference>
<dbReference type="AlphaFoldDB" id="A0A0P1ANY0"/>
<dbReference type="GO" id="GO:0005737">
    <property type="term" value="C:cytoplasm"/>
    <property type="evidence" value="ECO:0007669"/>
    <property type="project" value="TreeGrafter"/>
</dbReference>
<keyword evidence="1" id="KW-0433">Leucine-rich repeat</keyword>
<dbReference type="GeneID" id="36408266"/>
<dbReference type="PANTHER" id="PTHR48051">
    <property type="match status" value="1"/>
</dbReference>
<dbReference type="SMART" id="SM00369">
    <property type="entry name" value="LRR_TYP"/>
    <property type="match status" value="3"/>
</dbReference>
<protein>
    <submittedName>
        <fullName evidence="3">FOG: Toll/interleukin receptor and related proteins containing LRR and TIR repeats</fullName>
    </submittedName>
</protein>
<dbReference type="PANTHER" id="PTHR48051:SF54">
    <property type="entry name" value="LEUCINE-RICH REPEAT-CONTAINING PROTEIN"/>
    <property type="match status" value="1"/>
</dbReference>
<dbReference type="OMA" id="RCFASIT"/>
<dbReference type="EMBL" id="CCYD01000653">
    <property type="protein sequence ID" value="CEG42981.1"/>
    <property type="molecule type" value="Genomic_DNA"/>
</dbReference>
<dbReference type="Pfam" id="PF00560">
    <property type="entry name" value="LRR_1"/>
    <property type="match status" value="1"/>
</dbReference>
<dbReference type="SUPFAM" id="SSF52058">
    <property type="entry name" value="L domain-like"/>
    <property type="match status" value="1"/>
</dbReference>
<dbReference type="STRING" id="4781.A0A0P1ANY0"/>
<dbReference type="Pfam" id="PF13855">
    <property type="entry name" value="LRR_8"/>
    <property type="match status" value="1"/>
</dbReference>
<dbReference type="RefSeq" id="XP_024579350.1">
    <property type="nucleotide sequence ID" value="XM_024728922.1"/>
</dbReference>
<evidence type="ECO:0000313" key="4">
    <source>
        <dbReference type="Proteomes" id="UP000054928"/>
    </source>
</evidence>
<name>A0A0P1ANY0_PLAHL</name>
<reference evidence="4" key="1">
    <citation type="submission" date="2014-09" db="EMBL/GenBank/DDBJ databases">
        <authorList>
            <person name="Sharma Rahul"/>
            <person name="Thines Marco"/>
        </authorList>
    </citation>
    <scope>NUCLEOTIDE SEQUENCE [LARGE SCALE GENOMIC DNA]</scope>
</reference>
<dbReference type="InterPro" id="IPR032675">
    <property type="entry name" value="LRR_dom_sf"/>
</dbReference>
<organism evidence="3 4">
    <name type="scientific">Plasmopara halstedii</name>
    <name type="common">Downy mildew of sunflower</name>
    <dbReference type="NCBI Taxonomy" id="4781"/>
    <lineage>
        <taxon>Eukaryota</taxon>
        <taxon>Sar</taxon>
        <taxon>Stramenopiles</taxon>
        <taxon>Oomycota</taxon>
        <taxon>Peronosporomycetes</taxon>
        <taxon>Peronosporales</taxon>
        <taxon>Peronosporaceae</taxon>
        <taxon>Plasmopara</taxon>
    </lineage>
</organism>
<keyword evidence="3" id="KW-0675">Receptor</keyword>
<dbReference type="Gene3D" id="3.80.10.10">
    <property type="entry name" value="Ribonuclease Inhibitor"/>
    <property type="match status" value="1"/>
</dbReference>
<keyword evidence="2" id="KW-0677">Repeat</keyword>
<evidence type="ECO:0000256" key="1">
    <source>
        <dbReference type="ARBA" id="ARBA00022614"/>
    </source>
</evidence>
<proteinExistence type="predicted"/>
<accession>A0A0P1ANY0</accession>
<sequence>MYIRHTSTSVIATSLRDIARLGSCVLELNLSNSNDLVCHQLMCEHLGDACSCRLALALERVPCLQRLDLSKNQLRALPDALFALQSLKTLNIQHNRLTTLSTDVYKLMQLETLDVRYNHLTTLPVEYLETLENLETLRVKGNDKLIHRLQDRQLNLSDKLKTKIVLD</sequence>
<keyword evidence="4" id="KW-1185">Reference proteome</keyword>
<dbReference type="InterPro" id="IPR050216">
    <property type="entry name" value="LRR_domain-containing"/>
</dbReference>
<dbReference type="OrthoDB" id="1394818at2759"/>
<dbReference type="SMART" id="SM00364">
    <property type="entry name" value="LRR_BAC"/>
    <property type="match status" value="3"/>
</dbReference>
<dbReference type="PRINTS" id="PR00019">
    <property type="entry name" value="LEURICHRPT"/>
</dbReference>
<dbReference type="InterPro" id="IPR003591">
    <property type="entry name" value="Leu-rich_rpt_typical-subtyp"/>
</dbReference>